<gene>
    <name evidence="2" type="ORF">EDD26_1133</name>
</gene>
<evidence type="ECO:0000313" key="3">
    <source>
        <dbReference type="Proteomes" id="UP000275456"/>
    </source>
</evidence>
<name>A0A3N2ARU2_9MICO</name>
<feature type="transmembrane region" description="Helical" evidence="1">
    <location>
        <begin position="66"/>
        <end position="85"/>
    </location>
</feature>
<reference evidence="2 3" key="1">
    <citation type="submission" date="2018-11" db="EMBL/GenBank/DDBJ databases">
        <title>Sequencing the genomes of 1000 actinobacteria strains.</title>
        <authorList>
            <person name="Klenk H.-P."/>
        </authorList>
    </citation>
    <scope>NUCLEOTIDE SEQUENCE [LARGE SCALE GENOMIC DNA]</scope>
    <source>
        <strain evidence="2 3">DSM 9580</strain>
    </source>
</reference>
<keyword evidence="1" id="KW-0812">Transmembrane</keyword>
<keyword evidence="1" id="KW-1133">Transmembrane helix</keyword>
<evidence type="ECO:0000256" key="1">
    <source>
        <dbReference type="SAM" id="Phobius"/>
    </source>
</evidence>
<dbReference type="EMBL" id="RKHJ01000001">
    <property type="protein sequence ID" value="ROR65763.1"/>
    <property type="molecule type" value="Genomic_DNA"/>
</dbReference>
<dbReference type="RefSeq" id="WP_123696819.1">
    <property type="nucleotide sequence ID" value="NZ_RKHJ01000001.1"/>
</dbReference>
<comment type="caution">
    <text evidence="2">The sequence shown here is derived from an EMBL/GenBank/DDBJ whole genome shotgun (WGS) entry which is preliminary data.</text>
</comment>
<feature type="transmembrane region" description="Helical" evidence="1">
    <location>
        <begin position="117"/>
        <end position="139"/>
    </location>
</feature>
<sequence length="161" mass="16922">MAAVIAIAAPIVAVLVKLPSSGWLMVFFFISGLLWLAGYGLLIVAVSLGMLRRRGQLRFGTRRVRAIIWALLTSVGVVVLGFTVIDGGDTTESVQSTLTLMLGAPVSPSPAHSLTEAISWIAAVAWIVGWAALVVEWIVAAGRSRRAVASVAPPVLPPRLG</sequence>
<keyword evidence="3" id="KW-1185">Reference proteome</keyword>
<evidence type="ECO:0000313" key="2">
    <source>
        <dbReference type="EMBL" id="ROR65763.1"/>
    </source>
</evidence>
<keyword evidence="1" id="KW-0472">Membrane</keyword>
<organism evidence="2 3">
    <name type="scientific">Agrococcus jenensis</name>
    <dbReference type="NCBI Taxonomy" id="46353"/>
    <lineage>
        <taxon>Bacteria</taxon>
        <taxon>Bacillati</taxon>
        <taxon>Actinomycetota</taxon>
        <taxon>Actinomycetes</taxon>
        <taxon>Micrococcales</taxon>
        <taxon>Microbacteriaceae</taxon>
        <taxon>Agrococcus</taxon>
    </lineage>
</organism>
<dbReference type="OrthoDB" id="5122952at2"/>
<protein>
    <submittedName>
        <fullName evidence="2">Uncharacterized protein</fullName>
    </submittedName>
</protein>
<accession>A0A3N2ARU2</accession>
<feature type="transmembrane region" description="Helical" evidence="1">
    <location>
        <begin position="23"/>
        <end position="46"/>
    </location>
</feature>
<proteinExistence type="predicted"/>
<dbReference type="AlphaFoldDB" id="A0A3N2ARU2"/>
<dbReference type="Proteomes" id="UP000275456">
    <property type="component" value="Unassembled WGS sequence"/>
</dbReference>